<accession>A0A8H6IR35</accession>
<comment type="caution">
    <text evidence="1">The sequence shown here is derived from an EMBL/GenBank/DDBJ whole genome shotgun (WGS) entry which is preliminary data.</text>
</comment>
<sequence>MAHLLEGSRNIDKLNGKILPTASGMKTLLRGIAHPDPGNLRLFASDTLASDTDMPARIQWPILFTDSANAYTYVMNPLNEARARHIGIRYKLEDGPTEPGPPVSGTMLCLT</sequence>
<name>A0A8H6IR35_9PEZI</name>
<dbReference type="AlphaFoldDB" id="A0A8H6IR35"/>
<protein>
    <submittedName>
        <fullName evidence="1">Uncharacterized protein</fullName>
    </submittedName>
</protein>
<keyword evidence="2" id="KW-1185">Reference proteome</keyword>
<evidence type="ECO:0000313" key="1">
    <source>
        <dbReference type="EMBL" id="KAF6792006.1"/>
    </source>
</evidence>
<gene>
    <name evidence="1" type="ORF">CSOJ01_14255</name>
</gene>
<dbReference type="EMBL" id="WIGN01000466">
    <property type="protein sequence ID" value="KAF6792006.1"/>
    <property type="molecule type" value="Genomic_DNA"/>
</dbReference>
<reference evidence="1 2" key="1">
    <citation type="journal article" date="2020" name="Phytopathology">
        <title>Genome Sequence Resources of Colletotrichum truncatum, C. plurivorum, C. musicola, and C. sojae: Four Species Pathogenic to Soybean (Glycine max).</title>
        <authorList>
            <person name="Rogerio F."/>
            <person name="Boufleur T.R."/>
            <person name="Ciampi-Guillardi M."/>
            <person name="Sukno S.A."/>
            <person name="Thon M.R."/>
            <person name="Massola Junior N.S."/>
            <person name="Baroncelli R."/>
        </authorList>
    </citation>
    <scope>NUCLEOTIDE SEQUENCE [LARGE SCALE GENOMIC DNA]</scope>
    <source>
        <strain evidence="1 2">LFN0009</strain>
    </source>
</reference>
<dbReference type="Proteomes" id="UP000652219">
    <property type="component" value="Unassembled WGS sequence"/>
</dbReference>
<organism evidence="1 2">
    <name type="scientific">Colletotrichum sojae</name>
    <dbReference type="NCBI Taxonomy" id="2175907"/>
    <lineage>
        <taxon>Eukaryota</taxon>
        <taxon>Fungi</taxon>
        <taxon>Dikarya</taxon>
        <taxon>Ascomycota</taxon>
        <taxon>Pezizomycotina</taxon>
        <taxon>Sordariomycetes</taxon>
        <taxon>Hypocreomycetidae</taxon>
        <taxon>Glomerellales</taxon>
        <taxon>Glomerellaceae</taxon>
        <taxon>Colletotrichum</taxon>
        <taxon>Colletotrichum orchidearum species complex</taxon>
    </lineage>
</organism>
<proteinExistence type="predicted"/>
<evidence type="ECO:0000313" key="2">
    <source>
        <dbReference type="Proteomes" id="UP000652219"/>
    </source>
</evidence>